<proteinExistence type="predicted"/>
<comment type="caution">
    <text evidence="1">The sequence shown here is derived from an EMBL/GenBank/DDBJ whole genome shotgun (WGS) entry which is preliminary data.</text>
</comment>
<gene>
    <name evidence="1" type="ORF">SDC9_90544</name>
</gene>
<reference evidence="1" key="1">
    <citation type="submission" date="2019-08" db="EMBL/GenBank/DDBJ databases">
        <authorList>
            <person name="Kucharzyk K."/>
            <person name="Murdoch R.W."/>
            <person name="Higgins S."/>
            <person name="Loffler F."/>
        </authorList>
    </citation>
    <scope>NUCLEOTIDE SEQUENCE</scope>
</reference>
<name>A0A644ZSY6_9ZZZZ</name>
<protein>
    <submittedName>
        <fullName evidence="1">Uncharacterized protein</fullName>
    </submittedName>
</protein>
<evidence type="ECO:0000313" key="1">
    <source>
        <dbReference type="EMBL" id="MPM43867.1"/>
    </source>
</evidence>
<accession>A0A644ZSY6</accession>
<dbReference type="AlphaFoldDB" id="A0A644ZSY6"/>
<sequence length="140" mass="14760">MFGAEVEGPGRRRDAAADPFTVVGNQQQRRFVEPGSRFDPALDPAALLDEVAQYRAGGIVQPAVLFGGGRSAARPREEPSDRIHAVHYCVGDLIDCPHASPAVPPAATGGIWARPARGQLAANKSGYHGFTPTARMSQSG</sequence>
<dbReference type="EMBL" id="VSSQ01010263">
    <property type="protein sequence ID" value="MPM43867.1"/>
    <property type="molecule type" value="Genomic_DNA"/>
</dbReference>
<organism evidence="1">
    <name type="scientific">bioreactor metagenome</name>
    <dbReference type="NCBI Taxonomy" id="1076179"/>
    <lineage>
        <taxon>unclassified sequences</taxon>
        <taxon>metagenomes</taxon>
        <taxon>ecological metagenomes</taxon>
    </lineage>
</organism>